<proteinExistence type="predicted"/>
<dbReference type="AlphaFoldDB" id="A0A7J5YXD0"/>
<evidence type="ECO:0000313" key="1">
    <source>
        <dbReference type="EMBL" id="KAF3854086.1"/>
    </source>
</evidence>
<protein>
    <submittedName>
        <fullName evidence="1">Uncharacterized protein</fullName>
    </submittedName>
</protein>
<dbReference type="EMBL" id="JAAKFY010000008">
    <property type="protein sequence ID" value="KAF3854086.1"/>
    <property type="molecule type" value="Genomic_DNA"/>
</dbReference>
<gene>
    <name evidence="1" type="ORF">F7725_014774</name>
</gene>
<comment type="caution">
    <text evidence="1">The sequence shown here is derived from an EMBL/GenBank/DDBJ whole genome shotgun (WGS) entry which is preliminary data.</text>
</comment>
<accession>A0A7J5YXD0</accession>
<dbReference type="Proteomes" id="UP000518266">
    <property type="component" value="Unassembled WGS sequence"/>
</dbReference>
<name>A0A7J5YXD0_DISMA</name>
<keyword evidence="2" id="KW-1185">Reference proteome</keyword>
<evidence type="ECO:0000313" key="2">
    <source>
        <dbReference type="Proteomes" id="UP000518266"/>
    </source>
</evidence>
<dbReference type="OrthoDB" id="5371837at2759"/>
<reference evidence="1 2" key="1">
    <citation type="submission" date="2020-03" db="EMBL/GenBank/DDBJ databases">
        <title>Dissostichus mawsoni Genome sequencing and assembly.</title>
        <authorList>
            <person name="Park H."/>
        </authorList>
    </citation>
    <scope>NUCLEOTIDE SEQUENCE [LARGE SCALE GENOMIC DNA]</scope>
    <source>
        <strain evidence="1">DM0001</strain>
        <tissue evidence="1">Muscle</tissue>
    </source>
</reference>
<organism evidence="1 2">
    <name type="scientific">Dissostichus mawsoni</name>
    <name type="common">Antarctic cod</name>
    <dbReference type="NCBI Taxonomy" id="36200"/>
    <lineage>
        <taxon>Eukaryota</taxon>
        <taxon>Metazoa</taxon>
        <taxon>Chordata</taxon>
        <taxon>Craniata</taxon>
        <taxon>Vertebrata</taxon>
        <taxon>Euteleostomi</taxon>
        <taxon>Actinopterygii</taxon>
        <taxon>Neopterygii</taxon>
        <taxon>Teleostei</taxon>
        <taxon>Neoteleostei</taxon>
        <taxon>Acanthomorphata</taxon>
        <taxon>Eupercaria</taxon>
        <taxon>Perciformes</taxon>
        <taxon>Notothenioidei</taxon>
        <taxon>Nototheniidae</taxon>
        <taxon>Dissostichus</taxon>
    </lineage>
</organism>
<sequence>MMKTQAHGEDMMKTQAHVEDEMLTLEAKQLKSRNHGQFWNVFTFGISSNIQAGKVWAPLLNILGPSPLASHIHQAHYGQ</sequence>